<organism evidence="1 2">
    <name type="scientific">Trichoderma lentiforme</name>
    <dbReference type="NCBI Taxonomy" id="1567552"/>
    <lineage>
        <taxon>Eukaryota</taxon>
        <taxon>Fungi</taxon>
        <taxon>Dikarya</taxon>
        <taxon>Ascomycota</taxon>
        <taxon>Pezizomycotina</taxon>
        <taxon>Sordariomycetes</taxon>
        <taxon>Hypocreomycetidae</taxon>
        <taxon>Hypocreales</taxon>
        <taxon>Hypocreaceae</taxon>
        <taxon>Trichoderma</taxon>
    </lineage>
</organism>
<evidence type="ECO:0000313" key="2">
    <source>
        <dbReference type="Proteomes" id="UP000801864"/>
    </source>
</evidence>
<accession>A0A9P4XGL6</accession>
<protein>
    <submittedName>
        <fullName evidence="1">Uncharacterized protein</fullName>
    </submittedName>
</protein>
<keyword evidence="2" id="KW-1185">Reference proteome</keyword>
<dbReference type="Proteomes" id="UP000801864">
    <property type="component" value="Unassembled WGS sequence"/>
</dbReference>
<sequence>MSVLHGQAQGLGGLFYVPNQPLVIHPDKKVALSSEPEARRWNLPYIPFDLCEKDPAALRIRWSGMRFLVSMVEVGRGTGDWVAIIFDRYHQEETNKAPHLYVLDPHTTGRSERADFVIQVWRQIRRSDILRLSWHTCFP</sequence>
<reference evidence="1 2" key="1">
    <citation type="submission" date="2018-06" db="EMBL/GenBank/DDBJ databases">
        <title>Genome analysis of cellulolytic fungus Trichoderma lentiforme CFAM-422.</title>
        <authorList>
            <person name="Steindorff A.S."/>
            <person name="Formighieri E.F."/>
            <person name="Midorikawa G.E.O."/>
            <person name="Tamietti M.S."/>
            <person name="Ramos E.Z."/>
            <person name="Silva A.S."/>
            <person name="Bon E.P.S."/>
            <person name="Mendes T.D."/>
            <person name="Damaso M.C.T."/>
            <person name="Favaro L.C.L."/>
        </authorList>
    </citation>
    <scope>NUCLEOTIDE SEQUENCE [LARGE SCALE GENOMIC DNA]</scope>
    <source>
        <strain evidence="1 2">CFAM-422</strain>
    </source>
</reference>
<evidence type="ECO:0000313" key="1">
    <source>
        <dbReference type="EMBL" id="KAF3072514.1"/>
    </source>
</evidence>
<name>A0A9P4XGL6_9HYPO</name>
<proteinExistence type="predicted"/>
<gene>
    <name evidence="1" type="ORF">CFAM422_005396</name>
</gene>
<comment type="caution">
    <text evidence="1">The sequence shown here is derived from an EMBL/GenBank/DDBJ whole genome shotgun (WGS) entry which is preliminary data.</text>
</comment>
<dbReference type="EMBL" id="QLNT01000008">
    <property type="protein sequence ID" value="KAF3072514.1"/>
    <property type="molecule type" value="Genomic_DNA"/>
</dbReference>
<dbReference type="AlphaFoldDB" id="A0A9P4XGL6"/>